<dbReference type="InterPro" id="IPR003382">
    <property type="entry name" value="Flavoprotein"/>
</dbReference>
<sequence>MADGIVPELGPPFSAADYANDGKVHILLAASGSVATIKLPNIAEALGRHANVSIRIVLTESSSKFLAGQSAEQPTLEQIRCLPNVDGIYQDLDEWKIPWVRGATILHIELRRWAHFMLIAPLSANTLAKMALGLADNLLLSVVRAWDVQGTVEPPRKIYVAPSMNTMMWKHPLTESQIKTLERGWDVDSTEGKGWITVLRPMEKELACGDTGDGAMRDWRVIVRFIEEHVGLSS</sequence>
<dbReference type="GO" id="GO:0015937">
    <property type="term" value="P:coenzyme A biosynthetic process"/>
    <property type="evidence" value="ECO:0007669"/>
    <property type="project" value="UniProtKB-KW"/>
</dbReference>
<reference evidence="5" key="3">
    <citation type="journal article" date="2010" name="Genome Res.">
        <title>Population genomic sequencing of Coccidioides fungi reveals recent hybridization and transposon control.</title>
        <authorList>
            <person name="Neafsey D.E."/>
            <person name="Barker B.M."/>
            <person name="Sharpton T.J."/>
            <person name="Stajich J.E."/>
            <person name="Park D.J."/>
            <person name="Whiston E."/>
            <person name="Hung C.-Y."/>
            <person name="McMahan C."/>
            <person name="White J."/>
            <person name="Sykes S."/>
            <person name="Heiman D."/>
            <person name="Young S."/>
            <person name="Zeng Q."/>
            <person name="Abouelleil A."/>
            <person name="Aftuck L."/>
            <person name="Bessette D."/>
            <person name="Brown A."/>
            <person name="FitzGerald M."/>
            <person name="Lui A."/>
            <person name="Macdonald J.P."/>
            <person name="Priest M."/>
            <person name="Orbach M.J."/>
            <person name="Galgiani J.N."/>
            <person name="Kirkland T.N."/>
            <person name="Cole G.T."/>
            <person name="Birren B.W."/>
            <person name="Henn M.R."/>
            <person name="Taylor J.W."/>
            <person name="Rounsley S.D."/>
        </authorList>
    </citation>
    <scope>NUCLEOTIDE SEQUENCE [LARGE SCALE GENOMIC DNA]</scope>
    <source>
        <strain evidence="5">RMSCC 3488</strain>
    </source>
</reference>
<evidence type="ECO:0000256" key="2">
    <source>
        <dbReference type="ARBA" id="ARBA00038350"/>
    </source>
</evidence>
<dbReference type="PANTHER" id="PTHR14359">
    <property type="entry name" value="HOMO-OLIGOMERIC FLAVIN CONTAINING CYS DECARBOXYLASE FAMILY"/>
    <property type="match status" value="1"/>
</dbReference>
<evidence type="ECO:0000313" key="5">
    <source>
        <dbReference type="Proteomes" id="UP000054567"/>
    </source>
</evidence>
<dbReference type="EMBL" id="DS268114">
    <property type="protein sequence ID" value="KMM73580.1"/>
    <property type="molecule type" value="Genomic_DNA"/>
</dbReference>
<evidence type="ECO:0000259" key="3">
    <source>
        <dbReference type="Pfam" id="PF02441"/>
    </source>
</evidence>
<dbReference type="GO" id="GO:0071513">
    <property type="term" value="C:phosphopantothenoylcysteine decarboxylase complex"/>
    <property type="evidence" value="ECO:0007669"/>
    <property type="project" value="TreeGrafter"/>
</dbReference>
<gene>
    <name evidence="4" type="ORF">CPAG_09867</name>
</gene>
<organism evidence="4 5">
    <name type="scientific">Coccidioides posadasii RMSCC 3488</name>
    <dbReference type="NCBI Taxonomy" id="454284"/>
    <lineage>
        <taxon>Eukaryota</taxon>
        <taxon>Fungi</taxon>
        <taxon>Dikarya</taxon>
        <taxon>Ascomycota</taxon>
        <taxon>Pezizomycotina</taxon>
        <taxon>Eurotiomycetes</taxon>
        <taxon>Eurotiomycetidae</taxon>
        <taxon>Onygenales</taxon>
        <taxon>Onygenaceae</taxon>
        <taxon>Coccidioides</taxon>
    </lineage>
</organism>
<dbReference type="PANTHER" id="PTHR14359:SF6">
    <property type="entry name" value="PHOSPHOPANTOTHENOYLCYSTEINE DECARBOXYLASE"/>
    <property type="match status" value="1"/>
</dbReference>
<dbReference type="GO" id="GO:0010181">
    <property type="term" value="F:FMN binding"/>
    <property type="evidence" value="ECO:0007669"/>
    <property type="project" value="TreeGrafter"/>
</dbReference>
<keyword evidence="1" id="KW-0173">Coenzyme A biosynthesis</keyword>
<protein>
    <submittedName>
        <fullName evidence="4">SIS2 protein</fullName>
    </submittedName>
</protein>
<accession>A0A0J6FVV2</accession>
<dbReference type="GO" id="GO:0004633">
    <property type="term" value="F:phosphopantothenoylcysteine decarboxylase activity"/>
    <property type="evidence" value="ECO:0007669"/>
    <property type="project" value="TreeGrafter"/>
</dbReference>
<comment type="similarity">
    <text evidence="2">Belongs to the HFCD (homooligomeric flavin containing Cys decarboxylase) superfamily.</text>
</comment>
<dbReference type="Gene3D" id="3.40.50.1950">
    <property type="entry name" value="Flavin prenyltransferase-like"/>
    <property type="match status" value="1"/>
</dbReference>
<dbReference type="InterPro" id="IPR036551">
    <property type="entry name" value="Flavin_trans-like"/>
</dbReference>
<reference evidence="4 5" key="1">
    <citation type="submission" date="2007-06" db="EMBL/GenBank/DDBJ databases">
        <title>The Genome Sequence of Coccidioides posadasii RMSCC_3488.</title>
        <authorList>
            <consortium name="Coccidioides Genome Resources Consortium"/>
            <consortium name="The Broad Institute Genome Sequencing Platform"/>
            <person name="Henn M.R."/>
            <person name="Sykes S."/>
            <person name="Young S."/>
            <person name="Jaffe D."/>
            <person name="Berlin A."/>
            <person name="Alvarez P."/>
            <person name="Butler J."/>
            <person name="Gnerre S."/>
            <person name="Grabherr M."/>
            <person name="Mauceli E."/>
            <person name="Brockman W."/>
            <person name="Kodira C."/>
            <person name="Alvarado L."/>
            <person name="Zeng Q."/>
            <person name="Crawford M."/>
            <person name="Antoine C."/>
            <person name="Devon K."/>
            <person name="Galgiani J."/>
            <person name="Orsborn K."/>
            <person name="Lewis M.L."/>
            <person name="Nusbaum C."/>
            <person name="Galagan J."/>
            <person name="Birren B."/>
        </authorList>
    </citation>
    <scope>NUCLEOTIDE SEQUENCE [LARGE SCALE GENOMIC DNA]</scope>
    <source>
        <strain evidence="4 5">RMSCC 3488</strain>
    </source>
</reference>
<dbReference type="SUPFAM" id="SSF52507">
    <property type="entry name" value="Homo-oligomeric flavin-containing Cys decarboxylases, HFCD"/>
    <property type="match status" value="1"/>
</dbReference>
<evidence type="ECO:0000256" key="1">
    <source>
        <dbReference type="ARBA" id="ARBA00022993"/>
    </source>
</evidence>
<evidence type="ECO:0000313" key="4">
    <source>
        <dbReference type="EMBL" id="KMM73580.1"/>
    </source>
</evidence>
<dbReference type="Pfam" id="PF02441">
    <property type="entry name" value="Flavoprotein"/>
    <property type="match status" value="1"/>
</dbReference>
<reference evidence="5" key="2">
    <citation type="journal article" date="2009" name="Genome Res.">
        <title>Comparative genomic analyses of the human fungal pathogens Coccidioides and their relatives.</title>
        <authorList>
            <person name="Sharpton T.J."/>
            <person name="Stajich J.E."/>
            <person name="Rounsley S.D."/>
            <person name="Gardner M.J."/>
            <person name="Wortman J.R."/>
            <person name="Jordar V.S."/>
            <person name="Maiti R."/>
            <person name="Kodira C.D."/>
            <person name="Neafsey D.E."/>
            <person name="Zeng Q."/>
            <person name="Hung C.-Y."/>
            <person name="McMahan C."/>
            <person name="Muszewska A."/>
            <person name="Grynberg M."/>
            <person name="Mandel M.A."/>
            <person name="Kellner E.M."/>
            <person name="Barker B.M."/>
            <person name="Galgiani J.N."/>
            <person name="Orbach M.J."/>
            <person name="Kirkland T.N."/>
            <person name="Cole G.T."/>
            <person name="Henn M.R."/>
            <person name="Birren B.W."/>
            <person name="Taylor J.W."/>
        </authorList>
    </citation>
    <scope>NUCLEOTIDE SEQUENCE [LARGE SCALE GENOMIC DNA]</scope>
    <source>
        <strain evidence="5">RMSCC 3488</strain>
    </source>
</reference>
<dbReference type="OrthoDB" id="1532798at2759"/>
<feature type="domain" description="Flavoprotein" evidence="3">
    <location>
        <begin position="25"/>
        <end position="228"/>
    </location>
</feature>
<name>A0A0J6FVV2_COCPO</name>
<dbReference type="AlphaFoldDB" id="A0A0J6FVV2"/>
<proteinExistence type="inferred from homology"/>
<dbReference type="Proteomes" id="UP000054567">
    <property type="component" value="Unassembled WGS sequence"/>
</dbReference>
<dbReference type="VEuPathDB" id="FungiDB:CPAG_09867"/>